<keyword evidence="1" id="KW-1133">Transmembrane helix</keyword>
<proteinExistence type="predicted"/>
<sequence>MSVRLCSHMIFVDLIFMPTTFIFGTNCTHFVFFAFCIVTMN</sequence>
<evidence type="ECO:0000256" key="1">
    <source>
        <dbReference type="SAM" id="Phobius"/>
    </source>
</evidence>
<protein>
    <submittedName>
        <fullName evidence="2">Uncharacterized protein</fullName>
    </submittedName>
</protein>
<evidence type="ECO:0000313" key="2">
    <source>
        <dbReference type="EMBL" id="JAH83516.1"/>
    </source>
</evidence>
<organism evidence="2">
    <name type="scientific">Anguilla anguilla</name>
    <name type="common">European freshwater eel</name>
    <name type="synonym">Muraena anguilla</name>
    <dbReference type="NCBI Taxonomy" id="7936"/>
    <lineage>
        <taxon>Eukaryota</taxon>
        <taxon>Metazoa</taxon>
        <taxon>Chordata</taxon>
        <taxon>Craniata</taxon>
        <taxon>Vertebrata</taxon>
        <taxon>Euteleostomi</taxon>
        <taxon>Actinopterygii</taxon>
        <taxon>Neopterygii</taxon>
        <taxon>Teleostei</taxon>
        <taxon>Anguilliformes</taxon>
        <taxon>Anguillidae</taxon>
        <taxon>Anguilla</taxon>
    </lineage>
</organism>
<dbReference type="AlphaFoldDB" id="A0A0E9VZL9"/>
<keyword evidence="1" id="KW-0812">Transmembrane</keyword>
<reference evidence="2" key="2">
    <citation type="journal article" date="2015" name="Fish Shellfish Immunol.">
        <title>Early steps in the European eel (Anguilla anguilla)-Vibrio vulnificus interaction in the gills: Role of the RtxA13 toxin.</title>
        <authorList>
            <person name="Callol A."/>
            <person name="Pajuelo D."/>
            <person name="Ebbesson L."/>
            <person name="Teles M."/>
            <person name="MacKenzie S."/>
            <person name="Amaro C."/>
        </authorList>
    </citation>
    <scope>NUCLEOTIDE SEQUENCE</scope>
</reference>
<keyword evidence="1" id="KW-0472">Membrane</keyword>
<feature type="transmembrane region" description="Helical" evidence="1">
    <location>
        <begin position="15"/>
        <end position="38"/>
    </location>
</feature>
<accession>A0A0E9VZL9</accession>
<reference evidence="2" key="1">
    <citation type="submission" date="2014-11" db="EMBL/GenBank/DDBJ databases">
        <authorList>
            <person name="Amaro Gonzalez C."/>
        </authorList>
    </citation>
    <scope>NUCLEOTIDE SEQUENCE</scope>
</reference>
<name>A0A0E9VZL9_ANGAN</name>
<dbReference type="EMBL" id="GBXM01025061">
    <property type="protein sequence ID" value="JAH83516.1"/>
    <property type="molecule type" value="Transcribed_RNA"/>
</dbReference>